<dbReference type="GO" id="GO:0016020">
    <property type="term" value="C:membrane"/>
    <property type="evidence" value="ECO:0007669"/>
    <property type="project" value="UniProtKB-SubCell"/>
</dbReference>
<feature type="transmembrane region" description="Helical" evidence="6">
    <location>
        <begin position="84"/>
        <end position="107"/>
    </location>
</feature>
<dbReference type="InterPro" id="IPR050638">
    <property type="entry name" value="AA-Vitamin_Transporters"/>
</dbReference>
<dbReference type="PANTHER" id="PTHR32322:SF9">
    <property type="entry name" value="AMINO-ACID METABOLITE EFFLUX PUMP-RELATED"/>
    <property type="match status" value="1"/>
</dbReference>
<feature type="domain" description="EamA" evidence="7">
    <location>
        <begin position="180"/>
        <end position="321"/>
    </location>
</feature>
<feature type="transmembrane region" description="Helical" evidence="6">
    <location>
        <begin position="50"/>
        <end position="72"/>
    </location>
</feature>
<feature type="transmembrane region" description="Helical" evidence="6">
    <location>
        <begin position="177"/>
        <end position="197"/>
    </location>
</feature>
<comment type="subcellular location">
    <subcellularLocation>
        <location evidence="1">Membrane</location>
        <topology evidence="1">Multi-pass membrane protein</topology>
    </subcellularLocation>
</comment>
<dbReference type="OrthoDB" id="5242975at2"/>
<dbReference type="InterPro" id="IPR000620">
    <property type="entry name" value="EamA_dom"/>
</dbReference>
<dbReference type="InterPro" id="IPR037185">
    <property type="entry name" value="EmrE-like"/>
</dbReference>
<evidence type="ECO:0000259" key="7">
    <source>
        <dbReference type="Pfam" id="PF00892"/>
    </source>
</evidence>
<evidence type="ECO:0000256" key="2">
    <source>
        <dbReference type="ARBA" id="ARBA00007362"/>
    </source>
</evidence>
<dbReference type="Proteomes" id="UP000321234">
    <property type="component" value="Unassembled WGS sequence"/>
</dbReference>
<reference evidence="8 9" key="1">
    <citation type="submission" date="2019-07" db="EMBL/GenBank/DDBJ databases">
        <title>Quadrisphaera sp. strain DD2A genome sequencing and assembly.</title>
        <authorList>
            <person name="Kim I."/>
        </authorList>
    </citation>
    <scope>NUCLEOTIDE SEQUENCE [LARGE SCALE GENOMIC DNA]</scope>
    <source>
        <strain evidence="8 9">DD2A</strain>
    </source>
</reference>
<dbReference type="EMBL" id="VKAC01000004">
    <property type="protein sequence ID" value="TXR56814.1"/>
    <property type="molecule type" value="Genomic_DNA"/>
</dbReference>
<feature type="domain" description="EamA" evidence="7">
    <location>
        <begin position="32"/>
        <end position="159"/>
    </location>
</feature>
<gene>
    <name evidence="8" type="ORF">FMM08_08805</name>
</gene>
<organism evidence="8 9">
    <name type="scientific">Quadrisphaera setariae</name>
    <dbReference type="NCBI Taxonomy" id="2593304"/>
    <lineage>
        <taxon>Bacteria</taxon>
        <taxon>Bacillati</taxon>
        <taxon>Actinomycetota</taxon>
        <taxon>Actinomycetes</taxon>
        <taxon>Kineosporiales</taxon>
        <taxon>Kineosporiaceae</taxon>
        <taxon>Quadrisphaera</taxon>
    </lineage>
</organism>
<evidence type="ECO:0000313" key="9">
    <source>
        <dbReference type="Proteomes" id="UP000321234"/>
    </source>
</evidence>
<feature type="transmembrane region" description="Helical" evidence="6">
    <location>
        <begin position="113"/>
        <end position="135"/>
    </location>
</feature>
<protein>
    <submittedName>
        <fullName evidence="8">DMT family transporter</fullName>
    </submittedName>
</protein>
<comment type="caution">
    <text evidence="8">The sequence shown here is derived from an EMBL/GenBank/DDBJ whole genome shotgun (WGS) entry which is preliminary data.</text>
</comment>
<evidence type="ECO:0000256" key="4">
    <source>
        <dbReference type="ARBA" id="ARBA00022989"/>
    </source>
</evidence>
<keyword evidence="5 6" id="KW-0472">Membrane</keyword>
<evidence type="ECO:0000256" key="6">
    <source>
        <dbReference type="SAM" id="Phobius"/>
    </source>
</evidence>
<evidence type="ECO:0000256" key="3">
    <source>
        <dbReference type="ARBA" id="ARBA00022692"/>
    </source>
</evidence>
<dbReference type="SUPFAM" id="SSF103481">
    <property type="entry name" value="Multidrug resistance efflux transporter EmrE"/>
    <property type="match status" value="2"/>
</dbReference>
<keyword evidence="4 6" id="KW-1133">Transmembrane helix</keyword>
<accession>A0A5C8ZGZ8</accession>
<evidence type="ECO:0000256" key="5">
    <source>
        <dbReference type="ARBA" id="ARBA00023136"/>
    </source>
</evidence>
<comment type="similarity">
    <text evidence="2">Belongs to the EamA transporter family.</text>
</comment>
<keyword evidence="3 6" id="KW-0812">Transmembrane</keyword>
<sequence>MSAPPRTRTPRARSRSLGTGRPRTGVLVVYGLLALTWGSSFLLIKVALEGFSVGGVAVGRIVLGAVALVVLMTASRTRWPRQRWLWAHLAVVGVLLCLAPFLLYSWAGTQLPSGLSAILNASTPIWTALAVTAAVRSERLTLGQVAGVALGVVGVAVVMGVWRVLGDAVDGGFAASVPAQLACLGATACYGAGFAWMRRFVTGRHEHGPLAVAAGQVGAAAVLGLLLSPVLVPHLVAGGGALGSVGLAPVLALVALGVLGTGLAYAWNMRVVVEWGSLAASSVTYLTPVVGVLAGVLVLGERTTWNEPVGALVVVVSVLLVQKRWPRPSPTP</sequence>
<feature type="transmembrane region" description="Helical" evidence="6">
    <location>
        <begin position="244"/>
        <end position="266"/>
    </location>
</feature>
<dbReference type="RefSeq" id="WP_147925943.1">
    <property type="nucleotide sequence ID" value="NZ_VKAC01000004.1"/>
</dbReference>
<evidence type="ECO:0000313" key="8">
    <source>
        <dbReference type="EMBL" id="TXR56814.1"/>
    </source>
</evidence>
<name>A0A5C8ZGZ8_9ACTN</name>
<dbReference type="AlphaFoldDB" id="A0A5C8ZGZ8"/>
<feature type="transmembrane region" description="Helical" evidence="6">
    <location>
        <begin position="278"/>
        <end position="299"/>
    </location>
</feature>
<dbReference type="PANTHER" id="PTHR32322">
    <property type="entry name" value="INNER MEMBRANE TRANSPORTER"/>
    <property type="match status" value="1"/>
</dbReference>
<feature type="transmembrane region" description="Helical" evidence="6">
    <location>
        <begin position="209"/>
        <end position="232"/>
    </location>
</feature>
<feature type="transmembrane region" description="Helical" evidence="6">
    <location>
        <begin position="142"/>
        <end position="165"/>
    </location>
</feature>
<feature type="transmembrane region" description="Helical" evidence="6">
    <location>
        <begin position="24"/>
        <end position="44"/>
    </location>
</feature>
<dbReference type="Pfam" id="PF00892">
    <property type="entry name" value="EamA"/>
    <property type="match status" value="2"/>
</dbReference>
<proteinExistence type="inferred from homology"/>
<evidence type="ECO:0000256" key="1">
    <source>
        <dbReference type="ARBA" id="ARBA00004141"/>
    </source>
</evidence>
<keyword evidence="9" id="KW-1185">Reference proteome</keyword>